<dbReference type="AlphaFoldDB" id="A0A914Y8H9"/>
<dbReference type="Gene3D" id="3.30.70.330">
    <property type="match status" value="1"/>
</dbReference>
<evidence type="ECO:0000313" key="5">
    <source>
        <dbReference type="Proteomes" id="UP000887577"/>
    </source>
</evidence>
<dbReference type="InterPro" id="IPR000504">
    <property type="entry name" value="RRM_dom"/>
</dbReference>
<evidence type="ECO:0000256" key="1">
    <source>
        <dbReference type="ARBA" id="ARBA00022884"/>
    </source>
</evidence>
<protein>
    <submittedName>
        <fullName evidence="6">RRM domain-containing protein</fullName>
    </submittedName>
</protein>
<dbReference type="GO" id="GO:0003723">
    <property type="term" value="F:RNA binding"/>
    <property type="evidence" value="ECO:0007669"/>
    <property type="project" value="UniProtKB-UniRule"/>
</dbReference>
<dbReference type="PROSITE" id="PS50961">
    <property type="entry name" value="HTH_LA"/>
    <property type="match status" value="1"/>
</dbReference>
<feature type="domain" description="HTH La-type RNA-binding" evidence="4">
    <location>
        <begin position="1"/>
        <end position="46"/>
    </location>
</feature>
<dbReference type="InterPro" id="IPR012677">
    <property type="entry name" value="Nucleotide-bd_a/b_plait_sf"/>
</dbReference>
<dbReference type="GO" id="GO:0005634">
    <property type="term" value="C:nucleus"/>
    <property type="evidence" value="ECO:0007669"/>
    <property type="project" value="InterPro"/>
</dbReference>
<dbReference type="PROSITE" id="PS50102">
    <property type="entry name" value="RRM"/>
    <property type="match status" value="1"/>
</dbReference>
<evidence type="ECO:0000259" key="3">
    <source>
        <dbReference type="PROSITE" id="PS50102"/>
    </source>
</evidence>
<keyword evidence="1 2" id="KW-0694">RNA-binding</keyword>
<dbReference type="InterPro" id="IPR006630">
    <property type="entry name" value="La_HTH"/>
</dbReference>
<dbReference type="InterPro" id="IPR035979">
    <property type="entry name" value="RBD_domain_sf"/>
</dbReference>
<keyword evidence="5" id="KW-1185">Reference proteome</keyword>
<sequence length="167" mass="19431">MTFRHLQEITTDRNEIIAAIKDQSELVELSDDQESIRRRRDKPEGEHGKVLADYKRRSVFIGNFPRYTTFDEIKNDYLALYGNIPSFVMRRAKSNQSFRGSIFATFETEELAREFLENPAAEHFYGVALERQMQLDYEKNRPPRTSGSSLVSSVISSVISYDIPYDF</sequence>
<accession>A0A914Y8H9</accession>
<evidence type="ECO:0000256" key="2">
    <source>
        <dbReference type="PROSITE-ProRule" id="PRU00332"/>
    </source>
</evidence>
<dbReference type="GO" id="GO:1990904">
    <property type="term" value="C:ribonucleoprotein complex"/>
    <property type="evidence" value="ECO:0007669"/>
    <property type="project" value="InterPro"/>
</dbReference>
<evidence type="ECO:0000313" key="6">
    <source>
        <dbReference type="WBParaSite" id="PSU_v2.g16502.t1"/>
    </source>
</evidence>
<organism evidence="5 6">
    <name type="scientific">Panagrolaimus superbus</name>
    <dbReference type="NCBI Taxonomy" id="310955"/>
    <lineage>
        <taxon>Eukaryota</taxon>
        <taxon>Metazoa</taxon>
        <taxon>Ecdysozoa</taxon>
        <taxon>Nematoda</taxon>
        <taxon>Chromadorea</taxon>
        <taxon>Rhabditida</taxon>
        <taxon>Tylenchina</taxon>
        <taxon>Panagrolaimomorpha</taxon>
        <taxon>Panagrolaimoidea</taxon>
        <taxon>Panagrolaimidae</taxon>
        <taxon>Panagrolaimus</taxon>
    </lineage>
</organism>
<dbReference type="PRINTS" id="PR00302">
    <property type="entry name" value="LUPUSLA"/>
</dbReference>
<dbReference type="SUPFAM" id="SSF54928">
    <property type="entry name" value="RNA-binding domain, RBD"/>
    <property type="match status" value="1"/>
</dbReference>
<proteinExistence type="predicted"/>
<feature type="domain" description="RRM" evidence="3">
    <location>
        <begin position="57"/>
        <end position="140"/>
    </location>
</feature>
<reference evidence="6" key="1">
    <citation type="submission" date="2022-11" db="UniProtKB">
        <authorList>
            <consortium name="WormBaseParasite"/>
        </authorList>
    </citation>
    <scope>IDENTIFICATION</scope>
</reference>
<name>A0A914Y8H9_9BILA</name>
<dbReference type="CDD" id="cd12291">
    <property type="entry name" value="RRM1_La"/>
    <property type="match status" value="1"/>
</dbReference>
<evidence type="ECO:0000259" key="4">
    <source>
        <dbReference type="PROSITE" id="PS50961"/>
    </source>
</evidence>
<dbReference type="InterPro" id="IPR002344">
    <property type="entry name" value="Lupus_La"/>
</dbReference>
<dbReference type="Proteomes" id="UP000887577">
    <property type="component" value="Unplaced"/>
</dbReference>
<dbReference type="WBParaSite" id="PSU_v2.g16502.t1">
    <property type="protein sequence ID" value="PSU_v2.g16502.t1"/>
    <property type="gene ID" value="PSU_v2.g16502"/>
</dbReference>
<dbReference type="GO" id="GO:0006396">
    <property type="term" value="P:RNA processing"/>
    <property type="evidence" value="ECO:0007669"/>
    <property type="project" value="InterPro"/>
</dbReference>
<dbReference type="Pfam" id="PF00076">
    <property type="entry name" value="RRM_1"/>
    <property type="match status" value="1"/>
</dbReference>